<gene>
    <name evidence="8" type="ORF">Fcan01_01840</name>
</gene>
<comment type="subcellular location">
    <subcellularLocation>
        <location evidence="1">Nucleus</location>
    </subcellularLocation>
</comment>
<feature type="compositionally biased region" description="Polar residues" evidence="6">
    <location>
        <begin position="761"/>
        <end position="797"/>
    </location>
</feature>
<feature type="region of interest" description="Disordered" evidence="6">
    <location>
        <begin position="758"/>
        <end position="809"/>
    </location>
</feature>
<keyword evidence="3" id="KW-0805">Transcription regulation</keyword>
<dbReference type="GO" id="GO:0016251">
    <property type="term" value="F:RNA polymerase II general transcription initiation factor activity"/>
    <property type="evidence" value="ECO:0007669"/>
    <property type="project" value="TreeGrafter"/>
</dbReference>
<dbReference type="PANTHER" id="PTHR15138">
    <property type="entry name" value="TRANSCRIPTION INITIATION FACTOR TFIID SUBUNIT 4"/>
    <property type="match status" value="1"/>
</dbReference>
<feature type="compositionally biased region" description="Low complexity" evidence="6">
    <location>
        <begin position="1731"/>
        <end position="1769"/>
    </location>
</feature>
<evidence type="ECO:0000256" key="1">
    <source>
        <dbReference type="ARBA" id="ARBA00004123"/>
    </source>
</evidence>
<dbReference type="PANTHER" id="PTHR15138:SF14">
    <property type="entry name" value="TRANSCRIPTION INITIATION FACTOR TFIID SUBUNIT 4"/>
    <property type="match status" value="1"/>
</dbReference>
<name>A0A226F1M6_FOLCA</name>
<feature type="region of interest" description="Disordered" evidence="6">
    <location>
        <begin position="641"/>
        <end position="661"/>
    </location>
</feature>
<feature type="compositionally biased region" description="Polar residues" evidence="6">
    <location>
        <begin position="10"/>
        <end position="28"/>
    </location>
</feature>
<keyword evidence="9" id="KW-1185">Reference proteome</keyword>
<evidence type="ECO:0000256" key="3">
    <source>
        <dbReference type="ARBA" id="ARBA00023015"/>
    </source>
</evidence>
<keyword evidence="8" id="KW-0648">Protein biosynthesis</keyword>
<feature type="compositionally biased region" description="Polar residues" evidence="6">
    <location>
        <begin position="1065"/>
        <end position="1076"/>
    </location>
</feature>
<dbReference type="CDD" id="cd08045">
    <property type="entry name" value="HFD_TAF4"/>
    <property type="match status" value="1"/>
</dbReference>
<feature type="region of interest" description="Disordered" evidence="6">
    <location>
        <begin position="1475"/>
        <end position="1514"/>
    </location>
</feature>
<accession>A0A226F1M6</accession>
<feature type="compositionally biased region" description="Polar residues" evidence="6">
    <location>
        <begin position="330"/>
        <end position="349"/>
    </location>
</feature>
<feature type="region of interest" description="Disordered" evidence="6">
    <location>
        <begin position="330"/>
        <end position="404"/>
    </location>
</feature>
<dbReference type="GO" id="GO:0046982">
    <property type="term" value="F:protein heterodimerization activity"/>
    <property type="evidence" value="ECO:0007669"/>
    <property type="project" value="InterPro"/>
</dbReference>
<dbReference type="Gene3D" id="1.10.20.10">
    <property type="entry name" value="Histone, subunit A"/>
    <property type="match status" value="1"/>
</dbReference>
<feature type="compositionally biased region" description="Polar residues" evidence="6">
    <location>
        <begin position="573"/>
        <end position="582"/>
    </location>
</feature>
<evidence type="ECO:0000313" key="9">
    <source>
        <dbReference type="Proteomes" id="UP000198287"/>
    </source>
</evidence>
<feature type="compositionally biased region" description="Low complexity" evidence="6">
    <location>
        <begin position="1051"/>
        <end position="1064"/>
    </location>
</feature>
<feature type="region of interest" description="Disordered" evidence="6">
    <location>
        <begin position="920"/>
        <end position="1164"/>
    </location>
</feature>
<feature type="domain" description="TAFH" evidence="7">
    <location>
        <begin position="1561"/>
        <end position="1657"/>
    </location>
</feature>
<feature type="compositionally biased region" description="Polar residues" evidence="6">
    <location>
        <begin position="1146"/>
        <end position="1164"/>
    </location>
</feature>
<feature type="compositionally biased region" description="Low complexity" evidence="6">
    <location>
        <begin position="1207"/>
        <end position="1226"/>
    </location>
</feature>
<feature type="compositionally biased region" description="Gly residues" evidence="6">
    <location>
        <begin position="1275"/>
        <end position="1286"/>
    </location>
</feature>
<feature type="compositionally biased region" description="Low complexity" evidence="6">
    <location>
        <begin position="951"/>
        <end position="965"/>
    </location>
</feature>
<feature type="region of interest" description="Disordered" evidence="6">
    <location>
        <begin position="1670"/>
        <end position="1787"/>
    </location>
</feature>
<feature type="compositionally biased region" description="Polar residues" evidence="6">
    <location>
        <begin position="1183"/>
        <end position="1192"/>
    </location>
</feature>
<feature type="compositionally biased region" description="Low complexity" evidence="6">
    <location>
        <begin position="1100"/>
        <end position="1110"/>
    </location>
</feature>
<feature type="compositionally biased region" description="Low complexity" evidence="6">
    <location>
        <begin position="1129"/>
        <end position="1145"/>
    </location>
</feature>
<feature type="compositionally biased region" description="Polar residues" evidence="6">
    <location>
        <begin position="920"/>
        <end position="942"/>
    </location>
</feature>
<dbReference type="InterPro" id="IPR009072">
    <property type="entry name" value="Histone-fold"/>
</dbReference>
<feature type="compositionally biased region" description="Low complexity" evidence="6">
    <location>
        <begin position="1248"/>
        <end position="1262"/>
    </location>
</feature>
<feature type="compositionally biased region" description="Polar residues" evidence="6">
    <location>
        <begin position="1111"/>
        <end position="1128"/>
    </location>
</feature>
<evidence type="ECO:0000256" key="2">
    <source>
        <dbReference type="ARBA" id="ARBA00006178"/>
    </source>
</evidence>
<dbReference type="EMBL" id="LNIX01000001">
    <property type="protein sequence ID" value="OXA63324.1"/>
    <property type="molecule type" value="Genomic_DNA"/>
</dbReference>
<dbReference type="SUPFAM" id="SSF158553">
    <property type="entry name" value="TAFH domain-like"/>
    <property type="match status" value="1"/>
</dbReference>
<dbReference type="Pfam" id="PF07531">
    <property type="entry name" value="TAFH"/>
    <property type="match status" value="1"/>
</dbReference>
<dbReference type="InterPro" id="IPR007900">
    <property type="entry name" value="TAF4_C"/>
</dbReference>
<dbReference type="GO" id="GO:0003677">
    <property type="term" value="F:DNA binding"/>
    <property type="evidence" value="ECO:0007669"/>
    <property type="project" value="TreeGrafter"/>
</dbReference>
<evidence type="ECO:0000313" key="8">
    <source>
        <dbReference type="EMBL" id="OXA63324.1"/>
    </source>
</evidence>
<feature type="region of interest" description="Disordered" evidence="6">
    <location>
        <begin position="459"/>
        <end position="626"/>
    </location>
</feature>
<dbReference type="FunFam" id="1.10.20.10:FF:000015">
    <property type="entry name" value="Transcription initiation factor TFIID subunit 4B"/>
    <property type="match status" value="1"/>
</dbReference>
<dbReference type="STRING" id="158441.A0A226F1M6"/>
<comment type="similarity">
    <text evidence="2">Belongs to the TAF4 family.</text>
</comment>
<comment type="caution">
    <text evidence="8">The sequence shown here is derived from an EMBL/GenBank/DDBJ whole genome shotgun (WGS) entry which is preliminary data.</text>
</comment>
<sequence>MPSPSPSVPQPTGNILVNGASSSGSKLPVTTTSGGFITNGIRTIIPSSAGTHSLQNGITRIVTPQGVQFPIGSIPQSNVLQNVVRTGLSGINNILSTGGVTPGIRQATLGTLISGVGANSVAAGSSGANIISSLPPGAGPAMTVNNSGGGATPGQAGQNQTVVLSKGTGVTTMTSTGTIGLSQNPSGGASANNNNVTNNQGQPITLGPGGAGGLQILNMNNLNAARAVNVGAVNSGGTTTHQIVAAGPAGSKNLAPRMIISPQVLNTRPGQPGVDEYQSEFSEFLVPNCKSLSPPNANNGGIIVEEGEDESLSTNCNVIIDTVNGNSPTRIIDYTDQSGQDLGSPTTIRSPQSQSPSSKEPFSQPSTHDVPPCLNVAPHSPRPVVIQSSNNNNDADECGALEDQQNHDVTIVEVVLAHEKQNISCNSRNSNSTNTKYLTEKVSNIAVVDKMNASNDKDDIAFETSSDNGDPESHGDIIYARGEGSQEDSEDVKVLNLEGSPSKVQSKGEEGDESNTSFTAETKHHEENETSGVGSVEGGDNDNANSNFHDDECPIQQRYENPSDNFSDLLFTAPQSSPTKPINRNDEFYPNSSDGDSSTTSIIVHDTPSLAPHSSSISNTNTDKDGVPKKECFYAIGIPRRSSSSSVSSGRDSSPSHSINNIASSDRAAKVSPICHQQEGAFVQPQQHSSGGLSRQTSQEMQFGEIGTHYNVDRNDPTAPGGIFTTDPTLQSQFLHYSQINPVTASVLAPAPVGTFRSEDNNSNNSYAVHTPVIRSNQVAPSTPPSSIKNYNSQSSPKVVDTYTGRNNPVQQHSAYEQDYQGGLTAPSARRLLWSSSSSSQGNLGTLNSSNSGGQLPLSSCEYALNSYDAQSQINTSPSTRMPHHQEYNTYVSRSHQSIPPVPDLSGSFAQQQCHVMGRSSHNTTAPCQSQVPPNRWMSITSGDEGASHITTSNTLGSPSSSSGTQRRTNITEPTPFYNPSHHHHSQPTAHIPRPPYYGTQSLAQRPPPGHHHNMPMNVVRNSVPTNVQISQPPRRRMPSDCVYIDNNQKPSSSSVPTHSSLPPNMTSPYNNNPSAAGSVVVDHSQMPHNTDGFWPVGNHPQQHQQQPQQTVLPNPSYRNQPSSMQNVQQYYPPSHQQQSSKQSSGANYVSNMPNQSGASSSYSHPIVCRVPPIRYNRYPGQATENYPSQQHGLPPQMRYSAGSGGSSNISQQGASNRGSSSGSNSFMRGTVANSSMVTPRPPYNMGYPPRSSPYYPHSLPPNNSGQSFKPQYYEGGGGGGGGESFQGGYSSNFSSCQHDELRRLRPLTLQALPGLPPGASGHLLVKTESGQYQLLRVGMSPAPPTAAATGTTVVPSTVATTTMSIAQQQLLPTSNPPSSSVSTTSATLSLNNNNSNHVVSSSHPLVSTISSSTLQQQPTSVVVSATNTSHSSQLVGKVVVSSTSGISSTNNSMTVVQTPQTIANTTTVVVTTTNAGTPSASKTGTGSSNSLSIPTNPTSPANNRLQSIPSNAANNSTSVVGMASMSMPPQQMYSPQVPQAYSPTFVSASNTANTVSTMTAETAKVKCKNFLSFLLELSAKQNQQVSRNVKALIQGLVDGKVNEENFSDRLQKEVNSQPQPCLVGFLKKSLPHLRHSLATNELKIDGIKPPPLSSVVSPAPVTALIPQHAQIRTPTNHSPPVRIITPINPNSTATPPYAAPVMPSIGTNSSLSFPTTRTTPAPPSTQSKMPSTGKTAKGKSSSSASSSSSTTSSPNSTSGPSKPIASKSSAKDKDKKSFGSSAYSGDDDINDVAAMGGVNLAEESQKILGSTEFVGTQIRSVRDETFLHSIPLQARLKAIAAKHGLAEPPPEVAAIISHATEERLKNLIEKLAVIAEHRLDVIKMDDRYEVTQDVKGQLRFLEELEKLERKRHDEQEREMLIRAAKSRSKSEDPEQAKLKAKAKEMQRVAMEEMRQREANQTALEAIGPRKKPKLDSQSGSQSTISQSPLGGVSASGNRGPQMGMRPRLKRVNTRDLLFLLEQEKETSRSHFLYKNLLK</sequence>
<feature type="compositionally biased region" description="Low complexity" evidence="6">
    <location>
        <begin position="641"/>
        <end position="658"/>
    </location>
</feature>
<dbReference type="Proteomes" id="UP000198287">
    <property type="component" value="Unassembled WGS sequence"/>
</dbReference>
<protein>
    <submittedName>
        <fullName evidence="8">Transcription initiation factor TFIID subunit 4</fullName>
    </submittedName>
</protein>
<feature type="compositionally biased region" description="Polar residues" evidence="6">
    <location>
        <begin position="612"/>
        <end position="621"/>
    </location>
</feature>
<dbReference type="SMART" id="SM00549">
    <property type="entry name" value="TAFH"/>
    <property type="match status" value="1"/>
</dbReference>
<proteinExistence type="inferred from homology"/>
<dbReference type="GO" id="GO:0005669">
    <property type="term" value="C:transcription factor TFIID complex"/>
    <property type="evidence" value="ECO:0007669"/>
    <property type="project" value="InterPro"/>
</dbReference>
<dbReference type="InterPro" id="IPR045144">
    <property type="entry name" value="TAF4"/>
</dbReference>
<keyword evidence="4" id="KW-0804">Transcription</keyword>
<feature type="compositionally biased region" description="Low complexity" evidence="6">
    <location>
        <begin position="1977"/>
        <end position="1988"/>
    </location>
</feature>
<dbReference type="GO" id="GO:0006367">
    <property type="term" value="P:transcription initiation at RNA polymerase II promoter"/>
    <property type="evidence" value="ECO:0007669"/>
    <property type="project" value="TreeGrafter"/>
</dbReference>
<feature type="compositionally biased region" description="Low complexity" evidence="6">
    <location>
        <begin position="592"/>
        <end position="603"/>
    </location>
</feature>
<reference evidence="8 9" key="1">
    <citation type="submission" date="2015-12" db="EMBL/GenBank/DDBJ databases">
        <title>The genome of Folsomia candida.</title>
        <authorList>
            <person name="Faddeeva A."/>
            <person name="Derks M.F."/>
            <person name="Anvar Y."/>
            <person name="Smit S."/>
            <person name="Van Straalen N."/>
            <person name="Roelofs D."/>
        </authorList>
    </citation>
    <scope>NUCLEOTIDE SEQUENCE [LARGE SCALE GENOMIC DNA]</scope>
    <source>
        <strain evidence="8 9">VU population</strain>
        <tissue evidence="8">Whole body</tissue>
    </source>
</reference>
<dbReference type="InterPro" id="IPR003894">
    <property type="entry name" value="TAFH_NHR1"/>
</dbReference>
<keyword evidence="5" id="KW-0539">Nucleus</keyword>
<evidence type="ECO:0000256" key="5">
    <source>
        <dbReference type="ARBA" id="ARBA00023242"/>
    </source>
</evidence>
<dbReference type="Pfam" id="PF05236">
    <property type="entry name" value="TAF4"/>
    <property type="match status" value="1"/>
</dbReference>
<dbReference type="SUPFAM" id="SSF47113">
    <property type="entry name" value="Histone-fold"/>
    <property type="match status" value="1"/>
</dbReference>
<organism evidence="8 9">
    <name type="scientific">Folsomia candida</name>
    <name type="common">Springtail</name>
    <dbReference type="NCBI Taxonomy" id="158441"/>
    <lineage>
        <taxon>Eukaryota</taxon>
        <taxon>Metazoa</taxon>
        <taxon>Ecdysozoa</taxon>
        <taxon>Arthropoda</taxon>
        <taxon>Hexapoda</taxon>
        <taxon>Collembola</taxon>
        <taxon>Entomobryomorpha</taxon>
        <taxon>Isotomoidea</taxon>
        <taxon>Isotomidae</taxon>
        <taxon>Proisotominae</taxon>
        <taxon>Folsomia</taxon>
    </lineage>
</organism>
<keyword evidence="8" id="KW-0396">Initiation factor</keyword>
<feature type="compositionally biased region" description="Polar residues" evidence="6">
    <location>
        <begin position="1020"/>
        <end position="1032"/>
    </location>
</feature>
<evidence type="ECO:0000256" key="4">
    <source>
        <dbReference type="ARBA" id="ARBA00023163"/>
    </source>
</evidence>
<dbReference type="Gene3D" id="1.20.120.1110">
    <property type="entry name" value="TAFH/NHR1 domain"/>
    <property type="match status" value="1"/>
</dbReference>
<feature type="region of interest" description="Disordered" evidence="6">
    <location>
        <begin position="1955"/>
        <end position="2008"/>
    </location>
</feature>
<dbReference type="PROSITE" id="PS51119">
    <property type="entry name" value="TAFH"/>
    <property type="match status" value="1"/>
</dbReference>
<feature type="region of interest" description="Disordered" evidence="6">
    <location>
        <begin position="1"/>
        <end position="28"/>
    </location>
</feature>
<dbReference type="GO" id="GO:0003743">
    <property type="term" value="F:translation initiation factor activity"/>
    <property type="evidence" value="ECO:0007669"/>
    <property type="project" value="UniProtKB-KW"/>
</dbReference>
<feature type="region of interest" description="Disordered" evidence="6">
    <location>
        <begin position="1180"/>
        <end position="1292"/>
    </location>
</feature>
<dbReference type="OrthoDB" id="21060at2759"/>
<feature type="region of interest" description="Disordered" evidence="6">
    <location>
        <begin position="1371"/>
        <end position="1402"/>
    </location>
</feature>
<dbReference type="InterPro" id="IPR037249">
    <property type="entry name" value="TAFH/NHR1_dom_sf"/>
</dbReference>
<feature type="compositionally biased region" description="Low complexity" evidence="6">
    <location>
        <begin position="350"/>
        <end position="366"/>
    </location>
</feature>
<evidence type="ECO:0000256" key="6">
    <source>
        <dbReference type="SAM" id="MobiDB-lite"/>
    </source>
</evidence>
<evidence type="ECO:0000259" key="7">
    <source>
        <dbReference type="PROSITE" id="PS51119"/>
    </source>
</evidence>